<dbReference type="GO" id="GO:0005524">
    <property type="term" value="F:ATP binding"/>
    <property type="evidence" value="ECO:0007669"/>
    <property type="project" value="UniProtKB-KW"/>
</dbReference>
<evidence type="ECO:0000256" key="5">
    <source>
        <dbReference type="ARBA" id="ARBA00022692"/>
    </source>
</evidence>
<dbReference type="PROSITE" id="PS50885">
    <property type="entry name" value="HAMP"/>
    <property type="match status" value="1"/>
</dbReference>
<feature type="transmembrane region" description="Helical" evidence="12">
    <location>
        <begin position="314"/>
        <end position="332"/>
    </location>
</feature>
<evidence type="ECO:0000256" key="12">
    <source>
        <dbReference type="SAM" id="Phobius"/>
    </source>
</evidence>
<evidence type="ECO:0000256" key="10">
    <source>
        <dbReference type="ARBA" id="ARBA00023012"/>
    </source>
</evidence>
<keyword evidence="2" id="KW-1003">Cell membrane</keyword>
<evidence type="ECO:0000256" key="3">
    <source>
        <dbReference type="ARBA" id="ARBA00022553"/>
    </source>
</evidence>
<dbReference type="OrthoDB" id="9776552at2"/>
<dbReference type="InterPro" id="IPR050640">
    <property type="entry name" value="Bact_2-comp_sensor_kinase"/>
</dbReference>
<accession>A0A1I2C092</accession>
<dbReference type="InterPro" id="IPR036890">
    <property type="entry name" value="HATPase_C_sf"/>
</dbReference>
<dbReference type="SUPFAM" id="SSF55874">
    <property type="entry name" value="ATPase domain of HSP90 chaperone/DNA topoisomerase II/histidine kinase"/>
    <property type="match status" value="1"/>
</dbReference>
<evidence type="ECO:0000313" key="15">
    <source>
        <dbReference type="Proteomes" id="UP000198855"/>
    </source>
</evidence>
<keyword evidence="8" id="KW-0067">ATP-binding</keyword>
<dbReference type="Pfam" id="PF06580">
    <property type="entry name" value="His_kinase"/>
    <property type="match status" value="1"/>
</dbReference>
<evidence type="ECO:0000256" key="11">
    <source>
        <dbReference type="ARBA" id="ARBA00023136"/>
    </source>
</evidence>
<comment type="subcellular location">
    <subcellularLocation>
        <location evidence="1">Cell membrane</location>
        <topology evidence="1">Multi-pass membrane protein</topology>
    </subcellularLocation>
</comment>
<dbReference type="SUPFAM" id="SSF158472">
    <property type="entry name" value="HAMP domain-like"/>
    <property type="match status" value="1"/>
</dbReference>
<keyword evidence="11 12" id="KW-0472">Membrane</keyword>
<keyword evidence="10" id="KW-0902">Two-component regulatory system</keyword>
<dbReference type="Gene3D" id="1.10.8.500">
    <property type="entry name" value="HAMP domain in histidine kinase"/>
    <property type="match status" value="1"/>
</dbReference>
<evidence type="ECO:0000256" key="6">
    <source>
        <dbReference type="ARBA" id="ARBA00022741"/>
    </source>
</evidence>
<dbReference type="AlphaFoldDB" id="A0A1I2C092"/>
<dbReference type="PANTHER" id="PTHR34220:SF11">
    <property type="entry name" value="SENSOR PROTEIN KINASE HPTS"/>
    <property type="match status" value="1"/>
</dbReference>
<dbReference type="SMART" id="SM00304">
    <property type="entry name" value="HAMP"/>
    <property type="match status" value="1"/>
</dbReference>
<reference evidence="15" key="1">
    <citation type="submission" date="2016-10" db="EMBL/GenBank/DDBJ databases">
        <authorList>
            <person name="Varghese N."/>
            <person name="Submissions S."/>
        </authorList>
    </citation>
    <scope>NUCLEOTIDE SEQUENCE [LARGE SCALE GENOMIC DNA]</scope>
    <source>
        <strain evidence="15">CGMCC 1.10784</strain>
    </source>
</reference>
<dbReference type="STRING" id="1045775.SAMN05216378_3742"/>
<evidence type="ECO:0000256" key="9">
    <source>
        <dbReference type="ARBA" id="ARBA00022989"/>
    </source>
</evidence>
<evidence type="ECO:0000259" key="13">
    <source>
        <dbReference type="PROSITE" id="PS50885"/>
    </source>
</evidence>
<evidence type="ECO:0000256" key="8">
    <source>
        <dbReference type="ARBA" id="ARBA00022840"/>
    </source>
</evidence>
<dbReference type="GO" id="GO:0000155">
    <property type="term" value="F:phosphorelay sensor kinase activity"/>
    <property type="evidence" value="ECO:0007669"/>
    <property type="project" value="InterPro"/>
</dbReference>
<feature type="domain" description="HAMP" evidence="13">
    <location>
        <begin position="332"/>
        <end position="384"/>
    </location>
</feature>
<organism evidence="14 15">
    <name type="scientific">Paenibacillus catalpae</name>
    <dbReference type="NCBI Taxonomy" id="1045775"/>
    <lineage>
        <taxon>Bacteria</taxon>
        <taxon>Bacillati</taxon>
        <taxon>Bacillota</taxon>
        <taxon>Bacilli</taxon>
        <taxon>Bacillales</taxon>
        <taxon>Paenibacillaceae</taxon>
        <taxon>Paenibacillus</taxon>
    </lineage>
</organism>
<dbReference type="CDD" id="cd06225">
    <property type="entry name" value="HAMP"/>
    <property type="match status" value="1"/>
</dbReference>
<evidence type="ECO:0000313" key="14">
    <source>
        <dbReference type="EMBL" id="SFE61866.1"/>
    </source>
</evidence>
<dbReference type="Proteomes" id="UP000198855">
    <property type="component" value="Unassembled WGS sequence"/>
</dbReference>
<dbReference type="InterPro" id="IPR003660">
    <property type="entry name" value="HAMP_dom"/>
</dbReference>
<keyword evidence="6" id="KW-0547">Nucleotide-binding</keyword>
<keyword evidence="15" id="KW-1185">Reference proteome</keyword>
<name>A0A1I2C092_9BACL</name>
<gene>
    <name evidence="14" type="ORF">SAMN05216378_3742</name>
</gene>
<dbReference type="Pfam" id="PF00672">
    <property type="entry name" value="HAMP"/>
    <property type="match status" value="1"/>
</dbReference>
<evidence type="ECO:0000256" key="7">
    <source>
        <dbReference type="ARBA" id="ARBA00022777"/>
    </source>
</evidence>
<dbReference type="Gene3D" id="3.30.450.20">
    <property type="entry name" value="PAS domain"/>
    <property type="match status" value="1"/>
</dbReference>
<dbReference type="EMBL" id="FOMT01000003">
    <property type="protein sequence ID" value="SFE61866.1"/>
    <property type="molecule type" value="Genomic_DNA"/>
</dbReference>
<dbReference type="InterPro" id="IPR010559">
    <property type="entry name" value="Sig_transdc_His_kin_internal"/>
</dbReference>
<keyword evidence="3" id="KW-0597">Phosphoprotein</keyword>
<keyword evidence="4" id="KW-0808">Transferase</keyword>
<dbReference type="PANTHER" id="PTHR34220">
    <property type="entry name" value="SENSOR HISTIDINE KINASE YPDA"/>
    <property type="match status" value="1"/>
</dbReference>
<keyword evidence="9 12" id="KW-1133">Transmembrane helix</keyword>
<sequence length="610" mass="69503">MFAFATSINRKLMALLLAVTIIPITVSMIISNYYIKDKVTQQSIHENQNLLALGKNNILGYMDKVNENSLDVYLNINKSNSLYALIERGESPNVNVPVFDEKNNLQIYSHMLNIYQSTNGIHQIQLQIGEGKLTYLMARGFFRRGINQPLEWPAGHGSDSKPFVEATHTSAHYNLDWSHAVKEESVFTLRRPIIRTPSDEVIGYLSMDVKSDELNRICRQLTMSSEEQLYIIDRSRNFVCSVNGKKDQSQLKWTDQVLASKQENGVIKWKDQSFSGIVIYDTLSTNYMDWVVVKQLPYSYLYESATAIRTINTSVIAIFMVLAVIASFLVSYQFTKPIKRLIGHINQVQSGNFNVAVPVDRKDEIGILARRFNTMIQTIRDLINSEYRLEIANKTNQLRAMQAQINPHFLYNALQSIGTLALHAGAPKVYTLITSIAKMMRYNMNTSESIVPFAMELNHAKAYLELQQQRFNEQLTVHYDIDPASLSVQVPKMLLQPLVENYFKHGYETSGRNGVLRLFSEVTDGGSWLTIRIEDNGSGMDPDKLRELRQLLFRSTGALLEEQKSIGISNVWMRLKLYYNEEAEMSIDSAPSGGFTVTLRIPVQELEERA</sequence>
<evidence type="ECO:0000256" key="1">
    <source>
        <dbReference type="ARBA" id="ARBA00004651"/>
    </source>
</evidence>
<dbReference type="InterPro" id="IPR003594">
    <property type="entry name" value="HATPase_dom"/>
</dbReference>
<keyword evidence="5 12" id="KW-0812">Transmembrane</keyword>
<dbReference type="GO" id="GO:0005886">
    <property type="term" value="C:plasma membrane"/>
    <property type="evidence" value="ECO:0007669"/>
    <property type="project" value="UniProtKB-SubCell"/>
</dbReference>
<evidence type="ECO:0000256" key="2">
    <source>
        <dbReference type="ARBA" id="ARBA00022475"/>
    </source>
</evidence>
<feature type="transmembrane region" description="Helical" evidence="12">
    <location>
        <begin position="12"/>
        <end position="35"/>
    </location>
</feature>
<proteinExistence type="predicted"/>
<dbReference type="RefSeq" id="WP_091187754.1">
    <property type="nucleotide sequence ID" value="NZ_FOMT01000003.1"/>
</dbReference>
<evidence type="ECO:0000256" key="4">
    <source>
        <dbReference type="ARBA" id="ARBA00022679"/>
    </source>
</evidence>
<dbReference type="Gene3D" id="3.30.565.10">
    <property type="entry name" value="Histidine kinase-like ATPase, C-terminal domain"/>
    <property type="match status" value="1"/>
</dbReference>
<dbReference type="Pfam" id="PF02518">
    <property type="entry name" value="HATPase_c"/>
    <property type="match status" value="1"/>
</dbReference>
<keyword evidence="7 14" id="KW-0418">Kinase</keyword>
<protein>
    <submittedName>
        <fullName evidence="14">Two-component system, sensor histidine kinase YesM</fullName>
    </submittedName>
</protein>